<dbReference type="InterPro" id="IPR015943">
    <property type="entry name" value="WD40/YVTN_repeat-like_dom_sf"/>
</dbReference>
<keyword evidence="1" id="KW-0853">WD repeat</keyword>
<organism evidence="2 3">
    <name type="scientific">Polarella glacialis</name>
    <name type="common">Dinoflagellate</name>
    <dbReference type="NCBI Taxonomy" id="89957"/>
    <lineage>
        <taxon>Eukaryota</taxon>
        <taxon>Sar</taxon>
        <taxon>Alveolata</taxon>
        <taxon>Dinophyceae</taxon>
        <taxon>Suessiales</taxon>
        <taxon>Suessiaceae</taxon>
        <taxon>Polarella</taxon>
    </lineage>
</organism>
<evidence type="ECO:0000313" key="3">
    <source>
        <dbReference type="Proteomes" id="UP000654075"/>
    </source>
</evidence>
<comment type="caution">
    <text evidence="2">The sequence shown here is derived from an EMBL/GenBank/DDBJ whole genome shotgun (WGS) entry which is preliminary data.</text>
</comment>
<keyword evidence="3" id="KW-1185">Reference proteome</keyword>
<dbReference type="EMBL" id="CAJNNV010029413">
    <property type="protein sequence ID" value="CAE8628517.1"/>
    <property type="molecule type" value="Genomic_DNA"/>
</dbReference>
<gene>
    <name evidence="2" type="ORF">PGLA1383_LOCUS45132</name>
</gene>
<dbReference type="PROSITE" id="PS50082">
    <property type="entry name" value="WD_REPEATS_2"/>
    <property type="match status" value="1"/>
</dbReference>
<dbReference type="Proteomes" id="UP000654075">
    <property type="component" value="Unassembled WGS sequence"/>
</dbReference>
<evidence type="ECO:0000256" key="1">
    <source>
        <dbReference type="PROSITE-ProRule" id="PRU00221"/>
    </source>
</evidence>
<dbReference type="SUPFAM" id="SSF101908">
    <property type="entry name" value="Putative isomerase YbhE"/>
    <property type="match status" value="1"/>
</dbReference>
<reference evidence="2" key="1">
    <citation type="submission" date="2021-02" db="EMBL/GenBank/DDBJ databases">
        <authorList>
            <person name="Dougan E. K."/>
            <person name="Rhodes N."/>
            <person name="Thang M."/>
            <person name="Chan C."/>
        </authorList>
    </citation>
    <scope>NUCLEOTIDE SEQUENCE</scope>
</reference>
<accession>A0A813GUS8</accession>
<dbReference type="InterPro" id="IPR001680">
    <property type="entry name" value="WD40_rpt"/>
</dbReference>
<evidence type="ECO:0000313" key="2">
    <source>
        <dbReference type="EMBL" id="CAE8628517.1"/>
    </source>
</evidence>
<dbReference type="AlphaFoldDB" id="A0A813GUS8"/>
<proteinExistence type="predicted"/>
<protein>
    <submittedName>
        <fullName evidence="2">Uncharacterized protein</fullName>
    </submittedName>
</protein>
<dbReference type="Gene3D" id="2.130.10.10">
    <property type="entry name" value="YVTN repeat-like/Quinoprotein amine dehydrogenase"/>
    <property type="match status" value="1"/>
</dbReference>
<feature type="repeat" description="WD" evidence="1">
    <location>
        <begin position="68"/>
        <end position="102"/>
    </location>
</feature>
<name>A0A813GUS8_POLGL</name>
<sequence>MHRQGLGHDLRRPPLAQAGALLTCLEGQDVVEPSCSSRSPAASSREARSETLQFRGDHDWHYQYDRRLASFSKRISSLAFACDGRWLFGGSSSSDMRLWDTRHWSEATRLKSSKRQEPRCLAVSTCGNWLVAMQPGALNIYAAEAPWPLEQVLLPMTDPNTGEATEWCCASFSPGRSSSQTEEVGTFLAAFSTTHLLLLDYAAGWSPNLLSQRSHSLPDPYCSFIYGDARCMYQVGPCSLGRWLHKVALCKAHQCCIFSLRWLGALRECSWADTDLERPGRLDARGKTLGAR</sequence>